<keyword evidence="4" id="KW-0233">DNA recombination</keyword>
<organism evidence="9 10">
    <name type="scientific">Thiorhodovibrio winogradskyi</name>
    <dbReference type="NCBI Taxonomy" id="77007"/>
    <lineage>
        <taxon>Bacteria</taxon>
        <taxon>Pseudomonadati</taxon>
        <taxon>Pseudomonadota</taxon>
        <taxon>Gammaproteobacteria</taxon>
        <taxon>Chromatiales</taxon>
        <taxon>Chromatiaceae</taxon>
        <taxon>Thiorhodovibrio</taxon>
    </lineage>
</organism>
<dbReference type="Pfam" id="PF13356">
    <property type="entry name" value="Arm-DNA-bind_3"/>
    <property type="match status" value="1"/>
</dbReference>
<dbReference type="PROSITE" id="PS51900">
    <property type="entry name" value="CB"/>
    <property type="match status" value="1"/>
</dbReference>
<evidence type="ECO:0000256" key="4">
    <source>
        <dbReference type="ARBA" id="ARBA00023172"/>
    </source>
</evidence>
<dbReference type="Pfam" id="PF22022">
    <property type="entry name" value="Phage_int_M"/>
    <property type="match status" value="1"/>
</dbReference>
<evidence type="ECO:0000313" key="10">
    <source>
        <dbReference type="Proteomes" id="UP001432180"/>
    </source>
</evidence>
<feature type="region of interest" description="Disordered" evidence="6">
    <location>
        <begin position="1"/>
        <end position="21"/>
    </location>
</feature>
<evidence type="ECO:0000256" key="3">
    <source>
        <dbReference type="ARBA" id="ARBA00023125"/>
    </source>
</evidence>
<dbReference type="SUPFAM" id="SSF56349">
    <property type="entry name" value="DNA breaking-rejoining enzymes"/>
    <property type="match status" value="1"/>
</dbReference>
<gene>
    <name evidence="9" type="primary">intS</name>
    <name evidence="9" type="ORF">Thiowin_02351</name>
</gene>
<dbReference type="InterPro" id="IPR010998">
    <property type="entry name" value="Integrase_recombinase_N"/>
</dbReference>
<evidence type="ECO:0000256" key="5">
    <source>
        <dbReference type="PROSITE-ProRule" id="PRU01248"/>
    </source>
</evidence>
<dbReference type="InterPro" id="IPR025166">
    <property type="entry name" value="Integrase_DNA_bind_dom"/>
</dbReference>
<dbReference type="EMBL" id="CP121472">
    <property type="protein sequence ID" value="WPL17347.1"/>
    <property type="molecule type" value="Genomic_DNA"/>
</dbReference>
<dbReference type="PANTHER" id="PTHR30629">
    <property type="entry name" value="PROPHAGE INTEGRASE"/>
    <property type="match status" value="1"/>
</dbReference>
<protein>
    <submittedName>
        <fullName evidence="9">Prophage CPS-53 integrase</fullName>
    </submittedName>
</protein>
<dbReference type="InterPro" id="IPR011010">
    <property type="entry name" value="DNA_brk_join_enz"/>
</dbReference>
<proteinExistence type="inferred from homology"/>
<dbReference type="Gene3D" id="1.10.443.10">
    <property type="entry name" value="Intergrase catalytic core"/>
    <property type="match status" value="1"/>
</dbReference>
<evidence type="ECO:0000313" key="9">
    <source>
        <dbReference type="EMBL" id="WPL17347.1"/>
    </source>
</evidence>
<evidence type="ECO:0000256" key="6">
    <source>
        <dbReference type="SAM" id="MobiDB-lite"/>
    </source>
</evidence>
<dbReference type="Gene3D" id="3.30.160.390">
    <property type="entry name" value="Integrase, DNA-binding domain"/>
    <property type="match status" value="1"/>
</dbReference>
<dbReference type="InterPro" id="IPR044068">
    <property type="entry name" value="CB"/>
</dbReference>
<dbReference type="InterPro" id="IPR053876">
    <property type="entry name" value="Phage_int_M"/>
</dbReference>
<keyword evidence="2" id="KW-0229">DNA integration</keyword>
<dbReference type="RefSeq" id="WP_328987860.1">
    <property type="nucleotide sequence ID" value="NZ_CP121472.1"/>
</dbReference>
<dbReference type="Gene3D" id="1.10.150.130">
    <property type="match status" value="1"/>
</dbReference>
<dbReference type="Pfam" id="PF00589">
    <property type="entry name" value="Phage_integrase"/>
    <property type="match status" value="1"/>
</dbReference>
<feature type="domain" description="Core-binding (CB)" evidence="8">
    <location>
        <begin position="92"/>
        <end position="173"/>
    </location>
</feature>
<dbReference type="Proteomes" id="UP001432180">
    <property type="component" value="Chromosome"/>
</dbReference>
<sequence>MAKLTARQAATAKPGRHSDGDGLILAVSKTGKRSWFLRFQIGGRRRDMALGNLGDLPLAQARERASELRALIRKGIDPLEQAPAEEEPPVGFTFTQAAARYIRAKRREWTNPKHARQWLATMKTYARPVIGSMPVCDITTEQVLAILSPIWNSKTETAKRVQGRIENILDYAAAMQWRDPLNPARWRGHLDKILPAASKVKRQRNGGATRHHPAMPFAQVPAFYAELVEAEGISAMALRFTILTACRTNEVLQARWCEIDLDAGVWTIPPARTKAKRQHRVPLADEALAILNQLPRVDDWVFPGQRRGRPLSNMALLKAMRDRGYGVAGDRGDYVPHGLRSSFRDWAGEVSSFPTNIAEAALGHVIGDKTEAAYARGDLFAKRRKMMEQWASWCTRPPAAVVDLDARRAERG</sequence>
<name>A0ABZ0SA87_9GAMM</name>
<keyword evidence="3 5" id="KW-0238">DNA-binding</keyword>
<accession>A0ABZ0SA87</accession>
<feature type="domain" description="Tyr recombinase" evidence="7">
    <location>
        <begin position="210"/>
        <end position="387"/>
    </location>
</feature>
<dbReference type="CDD" id="cd00801">
    <property type="entry name" value="INT_P4_C"/>
    <property type="match status" value="1"/>
</dbReference>
<dbReference type="PANTHER" id="PTHR30629:SF2">
    <property type="entry name" value="PROPHAGE INTEGRASE INTS-RELATED"/>
    <property type="match status" value="1"/>
</dbReference>
<evidence type="ECO:0000259" key="8">
    <source>
        <dbReference type="PROSITE" id="PS51900"/>
    </source>
</evidence>
<dbReference type="InterPro" id="IPR038488">
    <property type="entry name" value="Integrase_DNA-bd_sf"/>
</dbReference>
<evidence type="ECO:0000259" key="7">
    <source>
        <dbReference type="PROSITE" id="PS51898"/>
    </source>
</evidence>
<dbReference type="InterPro" id="IPR050808">
    <property type="entry name" value="Phage_Integrase"/>
</dbReference>
<keyword evidence="10" id="KW-1185">Reference proteome</keyword>
<evidence type="ECO:0000256" key="1">
    <source>
        <dbReference type="ARBA" id="ARBA00008857"/>
    </source>
</evidence>
<dbReference type="InterPro" id="IPR002104">
    <property type="entry name" value="Integrase_catalytic"/>
</dbReference>
<reference evidence="9 10" key="1">
    <citation type="journal article" date="2023" name="Microorganisms">
        <title>Thiorhodovibrio frisius and Trv. litoralis spp. nov., Two Novel Members from a Clade of Fastidious Purple Sulfur Bacteria That Exhibit Unique Red-Shifted Light-Harvesting Capabilities.</title>
        <authorList>
            <person name="Methner A."/>
            <person name="Kuzyk S.B."/>
            <person name="Petersen J."/>
            <person name="Bauer S."/>
            <person name="Brinkmann H."/>
            <person name="Sichau K."/>
            <person name="Wanner G."/>
            <person name="Wolf J."/>
            <person name="Neumann-Schaal M."/>
            <person name="Henke P."/>
            <person name="Tank M."/>
            <person name="Sproer C."/>
            <person name="Bunk B."/>
            <person name="Overmann J."/>
        </authorList>
    </citation>
    <scope>NUCLEOTIDE SEQUENCE [LARGE SCALE GENOMIC DNA]</scope>
    <source>
        <strain evidence="9 10">DSM 6702</strain>
    </source>
</reference>
<comment type="similarity">
    <text evidence="1">Belongs to the 'phage' integrase family.</text>
</comment>
<evidence type="ECO:0000256" key="2">
    <source>
        <dbReference type="ARBA" id="ARBA00022908"/>
    </source>
</evidence>
<dbReference type="InterPro" id="IPR013762">
    <property type="entry name" value="Integrase-like_cat_sf"/>
</dbReference>
<dbReference type="PROSITE" id="PS51898">
    <property type="entry name" value="TYR_RECOMBINASE"/>
    <property type="match status" value="1"/>
</dbReference>